<gene>
    <name evidence="2" type="ORF">H4W27_002292</name>
</gene>
<feature type="domain" description="AAA" evidence="1">
    <location>
        <begin position="140"/>
        <end position="303"/>
    </location>
</feature>
<organism evidence="2 3">
    <name type="scientific">Nesterenkonia lutea</name>
    <dbReference type="NCBI Taxonomy" id="272919"/>
    <lineage>
        <taxon>Bacteria</taxon>
        <taxon>Bacillati</taxon>
        <taxon>Actinomycetota</taxon>
        <taxon>Actinomycetes</taxon>
        <taxon>Micrococcales</taxon>
        <taxon>Micrococcaceae</taxon>
        <taxon>Nesterenkonia</taxon>
    </lineage>
</organism>
<keyword evidence="3" id="KW-1185">Reference proteome</keyword>
<protein>
    <submittedName>
        <fullName evidence="2">Pilus assembly protein CpaE</fullName>
    </submittedName>
</protein>
<dbReference type="SUPFAM" id="SSF52540">
    <property type="entry name" value="P-loop containing nucleoside triphosphate hydrolases"/>
    <property type="match status" value="1"/>
</dbReference>
<dbReference type="InterPro" id="IPR027417">
    <property type="entry name" value="P-loop_NTPase"/>
</dbReference>
<reference evidence="2 3" key="1">
    <citation type="submission" date="2020-10" db="EMBL/GenBank/DDBJ databases">
        <title>Sequencing the genomes of 1000 actinobacteria strains.</title>
        <authorList>
            <person name="Klenk H.-P."/>
        </authorList>
    </citation>
    <scope>NUCLEOTIDE SEQUENCE [LARGE SCALE GENOMIC DNA]</scope>
    <source>
        <strain evidence="2 3">DSM 15666</strain>
    </source>
</reference>
<proteinExistence type="predicted"/>
<accession>A0ABR9JGX4</accession>
<dbReference type="Gene3D" id="3.40.50.300">
    <property type="entry name" value="P-loop containing nucleotide triphosphate hydrolases"/>
    <property type="match status" value="1"/>
</dbReference>
<dbReference type="PANTHER" id="PTHR43384:SF13">
    <property type="entry name" value="SLR0110 PROTEIN"/>
    <property type="match status" value="1"/>
</dbReference>
<dbReference type="Pfam" id="PF13614">
    <property type="entry name" value="AAA_31"/>
    <property type="match status" value="1"/>
</dbReference>
<dbReference type="Proteomes" id="UP000643525">
    <property type="component" value="Unassembled WGS sequence"/>
</dbReference>
<dbReference type="EMBL" id="JADBED010000001">
    <property type="protein sequence ID" value="MBE1525174.1"/>
    <property type="molecule type" value="Genomic_DNA"/>
</dbReference>
<dbReference type="InterPro" id="IPR025669">
    <property type="entry name" value="AAA_dom"/>
</dbReference>
<evidence type="ECO:0000313" key="2">
    <source>
        <dbReference type="EMBL" id="MBE1525174.1"/>
    </source>
</evidence>
<name>A0ABR9JGX4_9MICC</name>
<dbReference type="PANTHER" id="PTHR43384">
    <property type="entry name" value="SEPTUM SITE-DETERMINING PROTEIN MIND HOMOLOG, CHLOROPLASTIC-RELATED"/>
    <property type="match status" value="1"/>
</dbReference>
<comment type="caution">
    <text evidence="2">The sequence shown here is derived from an EMBL/GenBank/DDBJ whole genome shotgun (WGS) entry which is preliminary data.</text>
</comment>
<dbReference type="RefSeq" id="WP_192596074.1">
    <property type="nucleotide sequence ID" value="NZ_BAAALJ010000013.1"/>
</dbReference>
<dbReference type="InterPro" id="IPR050625">
    <property type="entry name" value="ParA/MinD_ATPase"/>
</dbReference>
<evidence type="ECO:0000259" key="1">
    <source>
        <dbReference type="Pfam" id="PF13614"/>
    </source>
</evidence>
<evidence type="ECO:0000313" key="3">
    <source>
        <dbReference type="Proteomes" id="UP000643525"/>
    </source>
</evidence>
<sequence length="396" mass="41479">MSRIALAAAGPDIESTYAEAAGAGHLSLPVPYSENPADLLGRLNGAPVPGVLVMDSRSDPDLCLKLAARFHTEHPDTVVLLVTDEPEALGLPAMRAGVRDLLPVTADADQVREALGEASQLADTIAIRNARPEPEAPTGRVITVVSSKGGVGKTTVATNVAVALAQAVPYSTVIVDLDVQFGDVATALNLTPEHFLPEALQSVASGDTIALKTRLTLHETGLYVLPAPEHPAEADGITSAQISHLLQVLTQEFPYVVVDTAPGLSDHTLGALDFTTDPLLLTGLSVTGVSGMRKVVDTLSVLQMFTDRYHVLVNWADAADGVSLKDVEHTLGLPVGTSIARSKGAPASINIGVPLMQSHARDPLVKSLASLVNRLLPEGVVLDGRGRLRVKRKGRA</sequence>
<dbReference type="Gene3D" id="3.40.50.2300">
    <property type="match status" value="1"/>
</dbReference>